<evidence type="ECO:0000313" key="11">
    <source>
        <dbReference type="Proteomes" id="UP000766609"/>
    </source>
</evidence>
<feature type="domain" description="CusB-like beta-barrel" evidence="8">
    <location>
        <begin position="250"/>
        <end position="326"/>
    </location>
</feature>
<dbReference type="PANTHER" id="PTHR30097">
    <property type="entry name" value="CATION EFFLUX SYSTEM PROTEIN CUSB"/>
    <property type="match status" value="1"/>
</dbReference>
<dbReference type="InterPro" id="IPR006143">
    <property type="entry name" value="RND_pump_MFP"/>
</dbReference>
<dbReference type="Proteomes" id="UP000766609">
    <property type="component" value="Unassembled WGS sequence"/>
</dbReference>
<feature type="transmembrane region" description="Helical" evidence="3">
    <location>
        <begin position="7"/>
        <end position="27"/>
    </location>
</feature>
<keyword evidence="3" id="KW-0472">Membrane</keyword>
<evidence type="ECO:0000256" key="1">
    <source>
        <dbReference type="ARBA" id="ARBA00009477"/>
    </source>
</evidence>
<evidence type="ECO:0000259" key="5">
    <source>
        <dbReference type="Pfam" id="PF19335"/>
    </source>
</evidence>
<sequence length="592" mass="64981">MKNINRSTVIIAISTLAIGLILGWLIFGGTDKTSENEHIHNASEAKETIWTCSMHPQIRKNEPGDCPICGMDLIPLESETNEVDPMAVSMSPTAMQLAQVQTMKVGKGNTNKALRLTGKVQADERLLYTQSSHIPGRVEQLTINFTGDFVKEGQIIAYIYSPDLVTAQEELFEAKKIKETQPALFTAAKEKLKNWKLTDKQIDQILASDKTIEQFPILANVSGYVTQKRVNLGDYIKQGEALYEIADLSKVWVLFDVYESDMSWIKKGDAVSYTIQSLPGKTFNGAISYIDPVIDPKTRVAKARIETANKELLLKPEMFASGTIESKTNTSNTSLTVPKTAVMWTGKRSVVYVMQTSAQGVGFLMREVTLGPELGESYVIESGLQSGEEIAINGTFSIDAAAQLAGKPSMMNPEGGVAMTGHNHGGNQNTTMTNMPVNSKKTAISDEAKKSLVPLFDSYFKMKNALVNDDFEKAKAAGNAINSSLSKVDMNLFKGDAHTLWMQQSSALKQSTQHLEHLSDIKALRASFIEVSRSMIAIAESFVPISTTVYVQHCPMADSNKGADWLSNKEEILNPYFGQAMLSCGENTKTIK</sequence>
<proteinExistence type="inferred from homology"/>
<keyword evidence="2" id="KW-0813">Transport</keyword>
<keyword evidence="11" id="KW-1185">Reference proteome</keyword>
<dbReference type="NCBIfam" id="TIGR01730">
    <property type="entry name" value="RND_mfp"/>
    <property type="match status" value="1"/>
</dbReference>
<evidence type="ECO:0000256" key="2">
    <source>
        <dbReference type="ARBA" id="ARBA00022448"/>
    </source>
</evidence>
<evidence type="ECO:0000256" key="3">
    <source>
        <dbReference type="SAM" id="Phobius"/>
    </source>
</evidence>
<evidence type="ECO:0000259" key="9">
    <source>
        <dbReference type="Pfam" id="PF25975"/>
    </source>
</evidence>
<dbReference type="RefSeq" id="WP_222583263.1">
    <property type="nucleotide sequence ID" value="NZ_JAHVHP010000001.1"/>
</dbReference>
<comment type="similarity">
    <text evidence="1">Belongs to the membrane fusion protein (MFP) (TC 8.A.1) family.</text>
</comment>
<dbReference type="EMBL" id="JAHVHP010000001">
    <property type="protein sequence ID" value="MBY5950270.1"/>
    <property type="molecule type" value="Genomic_DNA"/>
</dbReference>
<dbReference type="PANTHER" id="PTHR30097:SF15">
    <property type="entry name" value="CATION EFFLUX SYSTEM PROTEIN CUSB"/>
    <property type="match status" value="1"/>
</dbReference>
<dbReference type="Pfam" id="PF25954">
    <property type="entry name" value="Beta-barrel_RND_2"/>
    <property type="match status" value="1"/>
</dbReference>
<dbReference type="InterPro" id="IPR058792">
    <property type="entry name" value="Beta-barrel_RND_2"/>
</dbReference>
<dbReference type="InterPro" id="IPR051909">
    <property type="entry name" value="MFP_Cation_Efflux"/>
</dbReference>
<dbReference type="Pfam" id="PF11827">
    <property type="entry name" value="DUF3347"/>
    <property type="match status" value="1"/>
</dbReference>
<keyword evidence="3" id="KW-0812">Transmembrane</keyword>
<feature type="domain" description="CusB-like barrel-sandwich hybrid" evidence="7">
    <location>
        <begin position="134"/>
        <end position="246"/>
    </location>
</feature>
<dbReference type="InterPro" id="IPR045800">
    <property type="entry name" value="HMBD"/>
</dbReference>
<evidence type="ECO:0000313" key="10">
    <source>
        <dbReference type="EMBL" id="MBY5950270.1"/>
    </source>
</evidence>
<feature type="domain" description="CusB-like three alpha-helical bundle" evidence="6">
    <location>
        <begin position="163"/>
        <end position="211"/>
    </location>
</feature>
<evidence type="ECO:0000259" key="7">
    <source>
        <dbReference type="Pfam" id="PF25919"/>
    </source>
</evidence>
<dbReference type="Pfam" id="PF25919">
    <property type="entry name" value="BSH_CusB"/>
    <property type="match status" value="1"/>
</dbReference>
<dbReference type="InterPro" id="IPR058649">
    <property type="entry name" value="CzcB_C"/>
</dbReference>
<dbReference type="InterPro" id="IPR021782">
    <property type="entry name" value="DUF3347"/>
</dbReference>
<comment type="caution">
    <text evidence="10">The sequence shown here is derived from an EMBL/GenBank/DDBJ whole genome shotgun (WGS) entry which is preliminary data.</text>
</comment>
<dbReference type="Pfam" id="PF25869">
    <property type="entry name" value="3HB_CusB"/>
    <property type="match status" value="1"/>
</dbReference>
<accession>A0ABS7N4Z9</accession>
<gene>
    <name evidence="10" type="ORF">KUV23_04760</name>
</gene>
<name>A0ABS7N4Z9_9BACT</name>
<dbReference type="SUPFAM" id="SSF111369">
    <property type="entry name" value="HlyD-like secretion proteins"/>
    <property type="match status" value="1"/>
</dbReference>
<evidence type="ECO:0000259" key="4">
    <source>
        <dbReference type="Pfam" id="PF11827"/>
    </source>
</evidence>
<evidence type="ECO:0000259" key="6">
    <source>
        <dbReference type="Pfam" id="PF25869"/>
    </source>
</evidence>
<feature type="domain" description="CzcB-like C-terminal circularly permuted SH3-like" evidence="9">
    <location>
        <begin position="335"/>
        <end position="398"/>
    </location>
</feature>
<dbReference type="Pfam" id="PF19335">
    <property type="entry name" value="HMBD"/>
    <property type="match status" value="1"/>
</dbReference>
<dbReference type="Gene3D" id="2.40.420.20">
    <property type="match status" value="1"/>
</dbReference>
<feature type="domain" description="DUF3347" evidence="4">
    <location>
        <begin position="456"/>
        <end position="544"/>
    </location>
</feature>
<dbReference type="Pfam" id="PF25975">
    <property type="entry name" value="CzcB_C"/>
    <property type="match status" value="1"/>
</dbReference>
<dbReference type="Gene3D" id="2.40.30.170">
    <property type="match status" value="1"/>
</dbReference>
<keyword evidence="3" id="KW-1133">Transmembrane helix</keyword>
<reference evidence="10 11" key="1">
    <citation type="submission" date="2021-06" db="EMBL/GenBank/DDBJ databases">
        <title>44 bacteria genomes isolated from Dapeng, Shenzhen.</title>
        <authorList>
            <person name="Zheng W."/>
            <person name="Yu S."/>
            <person name="Huang Y."/>
        </authorList>
    </citation>
    <scope>NUCLEOTIDE SEQUENCE [LARGE SCALE GENOMIC DNA]</scope>
    <source>
        <strain evidence="10 11">DP5N14-6</strain>
    </source>
</reference>
<dbReference type="InterPro" id="IPR058791">
    <property type="entry name" value="3HB_CusB"/>
</dbReference>
<protein>
    <submittedName>
        <fullName evidence="10">Efflux RND transporter periplasmic adaptor subunit</fullName>
    </submittedName>
</protein>
<feature type="domain" description="Heavy metal binding" evidence="5">
    <location>
        <begin position="50"/>
        <end position="75"/>
    </location>
</feature>
<evidence type="ECO:0000259" key="8">
    <source>
        <dbReference type="Pfam" id="PF25954"/>
    </source>
</evidence>
<organism evidence="10 11">
    <name type="scientific">Algoriphagus marincola</name>
    <dbReference type="NCBI Taxonomy" id="264027"/>
    <lineage>
        <taxon>Bacteria</taxon>
        <taxon>Pseudomonadati</taxon>
        <taxon>Bacteroidota</taxon>
        <taxon>Cytophagia</taxon>
        <taxon>Cytophagales</taxon>
        <taxon>Cyclobacteriaceae</taxon>
        <taxon>Algoriphagus</taxon>
    </lineage>
</organism>
<dbReference type="InterPro" id="IPR058790">
    <property type="entry name" value="BSH_CusB"/>
</dbReference>